<reference evidence="5" key="1">
    <citation type="submission" date="2022-07" db="EMBL/GenBank/DDBJ databases">
        <title>Chromosome-level genome of Muraenolepis orangiensis.</title>
        <authorList>
            <person name="Kim J."/>
        </authorList>
    </citation>
    <scope>NUCLEOTIDE SEQUENCE</scope>
    <source>
        <strain evidence="5">KU_S4_2022</strain>
        <tissue evidence="5">Muscle</tissue>
    </source>
</reference>
<dbReference type="Proteomes" id="UP001148018">
    <property type="component" value="Unassembled WGS sequence"/>
</dbReference>
<dbReference type="EMBL" id="JANIIK010000035">
    <property type="protein sequence ID" value="KAJ3613122.1"/>
    <property type="molecule type" value="Genomic_DNA"/>
</dbReference>
<feature type="repeat" description="ANK" evidence="3">
    <location>
        <begin position="59"/>
        <end position="91"/>
    </location>
</feature>
<evidence type="ECO:0000313" key="5">
    <source>
        <dbReference type="EMBL" id="KAJ3613122.1"/>
    </source>
</evidence>
<dbReference type="PROSITE" id="PS50088">
    <property type="entry name" value="ANK_REPEAT"/>
    <property type="match status" value="5"/>
</dbReference>
<dbReference type="Pfam" id="PF12796">
    <property type="entry name" value="Ank_2"/>
    <property type="match status" value="2"/>
</dbReference>
<feature type="repeat" description="ANK" evidence="3">
    <location>
        <begin position="92"/>
        <end position="124"/>
    </location>
</feature>
<gene>
    <name evidence="5" type="ORF">NHX12_019374</name>
</gene>
<accession>A0A9Q0ITU0</accession>
<evidence type="ECO:0000256" key="2">
    <source>
        <dbReference type="ARBA" id="ARBA00023043"/>
    </source>
</evidence>
<keyword evidence="2 3" id="KW-0040">ANK repeat</keyword>
<evidence type="ECO:0000256" key="3">
    <source>
        <dbReference type="PROSITE-ProRule" id="PRU00023"/>
    </source>
</evidence>
<feature type="compositionally biased region" description="Basic and acidic residues" evidence="4">
    <location>
        <begin position="552"/>
        <end position="569"/>
    </location>
</feature>
<dbReference type="Pfam" id="PF00023">
    <property type="entry name" value="Ank"/>
    <property type="match status" value="1"/>
</dbReference>
<feature type="region of interest" description="Disordered" evidence="4">
    <location>
        <begin position="289"/>
        <end position="318"/>
    </location>
</feature>
<evidence type="ECO:0008006" key="7">
    <source>
        <dbReference type="Google" id="ProtNLM"/>
    </source>
</evidence>
<protein>
    <recommendedName>
        <fullName evidence="7">Ankyrin repeat domain-containing protein 6-like</fullName>
    </recommendedName>
</protein>
<dbReference type="AlphaFoldDB" id="A0A9Q0ITU0"/>
<proteinExistence type="predicted"/>
<feature type="compositionally biased region" description="Basic residues" evidence="4">
    <location>
        <begin position="289"/>
        <end position="300"/>
    </location>
</feature>
<organism evidence="5 6">
    <name type="scientific">Muraenolepis orangiensis</name>
    <name type="common">Patagonian moray cod</name>
    <dbReference type="NCBI Taxonomy" id="630683"/>
    <lineage>
        <taxon>Eukaryota</taxon>
        <taxon>Metazoa</taxon>
        <taxon>Chordata</taxon>
        <taxon>Craniata</taxon>
        <taxon>Vertebrata</taxon>
        <taxon>Euteleostomi</taxon>
        <taxon>Actinopterygii</taxon>
        <taxon>Neopterygii</taxon>
        <taxon>Teleostei</taxon>
        <taxon>Neoteleostei</taxon>
        <taxon>Acanthomorphata</taxon>
        <taxon>Zeiogadaria</taxon>
        <taxon>Gadariae</taxon>
        <taxon>Gadiformes</taxon>
        <taxon>Muraenolepidoidei</taxon>
        <taxon>Muraenolepididae</taxon>
        <taxon>Muraenolepis</taxon>
    </lineage>
</organism>
<feature type="region of interest" description="Disordered" evidence="4">
    <location>
        <begin position="535"/>
        <end position="586"/>
    </location>
</feature>
<feature type="compositionally biased region" description="Basic and acidic residues" evidence="4">
    <location>
        <begin position="577"/>
        <end position="586"/>
    </location>
</feature>
<feature type="repeat" description="ANK" evidence="3">
    <location>
        <begin position="125"/>
        <end position="157"/>
    </location>
</feature>
<keyword evidence="1" id="KW-0677">Repeat</keyword>
<dbReference type="Gene3D" id="1.25.40.20">
    <property type="entry name" value="Ankyrin repeat-containing domain"/>
    <property type="match status" value="3"/>
</dbReference>
<feature type="repeat" description="ANK" evidence="3">
    <location>
        <begin position="158"/>
        <end position="190"/>
    </location>
</feature>
<dbReference type="PANTHER" id="PTHR24171">
    <property type="entry name" value="ANKYRIN REPEAT DOMAIN-CONTAINING PROTEIN 39-RELATED"/>
    <property type="match status" value="1"/>
</dbReference>
<sequence>MMVVAMSEPASKSFLWHHTRPCLAQGPQTALHRAAAMGNSDAMASLVQGGCALDLKDRDGNTALHEVSWHGFYKCVKLLVKAGADVHARNKAGSTPLHLACQNAHAQSAHVLLLGGSTPDTKNNMGDTCLHVASRYNHLKVLKILLSALCSVTETNEEGDTALHTAAALNHKKTVQLLLEAGADRHVQNNAGRTALDKARDNNNKEVAVVLARAPQGHRFMQGRTIRKRRERRTAEPRTQSLTRVDMLAKKESALSADDIEPDGGQRDAPEAILATGRRCYHHRRRKLGTVTGRRPHSPRRGAMDEDHAGGGEADLSGIQRRKGHLLSGDSREPQKAGAYQLYTLYRDRDGAPASECHCRPLFRKLEDQIQATQGEMKWHMGSFQDQIHVQLARMHRRNRRQIKVLDMLNQERAATERGDILHSIDQQAKQGREQTLRSQAAVSRDLKRWCVSQMRDMDLPLAEACLLESPLPLLALVPGDSSSSSLATYVNVFPMERSPEDYENAALLPLSTISSADPYWRPPGVVLHRSVAPPATVGLGRSGGGSSSSSSREEAETPRNPSQREGRSYGRPHGRRLSEPGVDRFFMDRPVQPTFTQERNHLHAMEVTQRFFETVSTQLERWYERKVQEAKRQTELRAQQDTEQLLHRITALEEELQRLTPNHKTEST</sequence>
<dbReference type="SUPFAM" id="SSF48403">
    <property type="entry name" value="Ankyrin repeat"/>
    <property type="match status" value="1"/>
</dbReference>
<feature type="repeat" description="ANK" evidence="3">
    <location>
        <begin position="26"/>
        <end position="58"/>
    </location>
</feature>
<name>A0A9Q0ITU0_9TELE</name>
<comment type="caution">
    <text evidence="5">The sequence shown here is derived from an EMBL/GenBank/DDBJ whole genome shotgun (WGS) entry which is preliminary data.</text>
</comment>
<keyword evidence="6" id="KW-1185">Reference proteome</keyword>
<dbReference type="InterPro" id="IPR036770">
    <property type="entry name" value="Ankyrin_rpt-contain_sf"/>
</dbReference>
<dbReference type="InterPro" id="IPR002110">
    <property type="entry name" value="Ankyrin_rpt"/>
</dbReference>
<evidence type="ECO:0000256" key="1">
    <source>
        <dbReference type="ARBA" id="ARBA00022737"/>
    </source>
</evidence>
<evidence type="ECO:0000313" key="6">
    <source>
        <dbReference type="Proteomes" id="UP001148018"/>
    </source>
</evidence>
<dbReference type="PROSITE" id="PS50297">
    <property type="entry name" value="ANK_REP_REGION"/>
    <property type="match status" value="4"/>
</dbReference>
<dbReference type="OrthoDB" id="424503at2759"/>
<dbReference type="PRINTS" id="PR01415">
    <property type="entry name" value="ANKYRIN"/>
</dbReference>
<dbReference type="SMART" id="SM00248">
    <property type="entry name" value="ANK"/>
    <property type="match status" value="6"/>
</dbReference>
<evidence type="ECO:0000256" key="4">
    <source>
        <dbReference type="SAM" id="MobiDB-lite"/>
    </source>
</evidence>
<feature type="region of interest" description="Disordered" evidence="4">
    <location>
        <begin position="224"/>
        <end position="248"/>
    </location>
</feature>